<accession>A0A1W6LQ80</accession>
<dbReference type="AlphaFoldDB" id="A0A1W6LQ80"/>
<evidence type="ECO:0000259" key="11">
    <source>
        <dbReference type="Pfam" id="PF00330"/>
    </source>
</evidence>
<dbReference type="Pfam" id="PF00330">
    <property type="entry name" value="Aconitase"/>
    <property type="match status" value="1"/>
</dbReference>
<evidence type="ECO:0000256" key="2">
    <source>
        <dbReference type="ARBA" id="ARBA00004717"/>
    </source>
</evidence>
<dbReference type="InterPro" id="IPR015931">
    <property type="entry name" value="Acnase/IPM_dHydase_lsu_aba_1/3"/>
</dbReference>
<gene>
    <name evidence="13" type="primary">hacA</name>
    <name evidence="13" type="ORF">STSP1_02356</name>
</gene>
<dbReference type="InterPro" id="IPR006250">
    <property type="entry name" value="Aconitase_put"/>
</dbReference>
<dbReference type="EMBL" id="CP021023">
    <property type="protein sequence ID" value="ARN57930.1"/>
    <property type="molecule type" value="Genomic_DNA"/>
</dbReference>
<dbReference type="KEGG" id="pbp:STSP1_02356"/>
<feature type="domain" description="Aconitase A/isopropylmalate dehydratase small subunit swivel" evidence="12">
    <location>
        <begin position="512"/>
        <end position="585"/>
    </location>
</feature>
<dbReference type="PANTHER" id="PTHR43160">
    <property type="entry name" value="ACONITATE HYDRATASE B"/>
    <property type="match status" value="1"/>
</dbReference>
<dbReference type="Pfam" id="PF00694">
    <property type="entry name" value="Aconitase_C"/>
    <property type="match status" value="1"/>
</dbReference>
<comment type="catalytic activity">
    <reaction evidence="8">
        <text>citrate = D-threo-isocitrate</text>
        <dbReference type="Rhea" id="RHEA:10336"/>
        <dbReference type="ChEBI" id="CHEBI:15562"/>
        <dbReference type="ChEBI" id="CHEBI:16947"/>
        <dbReference type="EC" id="4.2.1.3"/>
    </reaction>
</comment>
<dbReference type="Gene3D" id="3.20.19.10">
    <property type="entry name" value="Aconitase, domain 4"/>
    <property type="match status" value="1"/>
</dbReference>
<dbReference type="GO" id="GO:0005829">
    <property type="term" value="C:cytosol"/>
    <property type="evidence" value="ECO:0007669"/>
    <property type="project" value="TreeGrafter"/>
</dbReference>
<evidence type="ECO:0000259" key="12">
    <source>
        <dbReference type="Pfam" id="PF00694"/>
    </source>
</evidence>
<evidence type="ECO:0000256" key="8">
    <source>
        <dbReference type="ARBA" id="ARBA00023501"/>
    </source>
</evidence>
<dbReference type="STRING" id="1941349.STSP1_02356"/>
<dbReference type="PANTHER" id="PTHR43160:SF3">
    <property type="entry name" value="ACONITATE HYDRATASE, MITOCHONDRIAL"/>
    <property type="match status" value="1"/>
</dbReference>
<reference evidence="14" key="1">
    <citation type="submission" date="2017-04" db="EMBL/GenBank/DDBJ databases">
        <title>Comparative genomics and description of representatives of a novel lineage of planctomycetes thriving in anoxic sediments.</title>
        <authorList>
            <person name="Spring S."/>
            <person name="Bunk B."/>
            <person name="Sproer C."/>
        </authorList>
    </citation>
    <scope>NUCLEOTIDE SEQUENCE [LARGE SCALE GENOMIC DNA]</scope>
    <source>
        <strain evidence="14">ST-PulAB-D4</strain>
    </source>
</reference>
<proteinExistence type="predicted"/>
<dbReference type="PRINTS" id="PR00415">
    <property type="entry name" value="ACONITASE"/>
</dbReference>
<name>A0A1W6LQ80_9BACT</name>
<dbReference type="InterPro" id="IPR000573">
    <property type="entry name" value="AconitaseA/IPMdHydase_ssu_swvl"/>
</dbReference>
<dbReference type="InterPro" id="IPR001030">
    <property type="entry name" value="Acoase/IPM_deHydtase_lsu_aba"/>
</dbReference>
<evidence type="ECO:0000313" key="13">
    <source>
        <dbReference type="EMBL" id="ARN57930.1"/>
    </source>
</evidence>
<dbReference type="GO" id="GO:0006099">
    <property type="term" value="P:tricarboxylic acid cycle"/>
    <property type="evidence" value="ECO:0007669"/>
    <property type="project" value="UniProtKB-UniPathway"/>
</dbReference>
<keyword evidence="6" id="KW-0408">Iron</keyword>
<dbReference type="EC" id="4.2.1.3" evidence="3"/>
<feature type="domain" description="Aconitase/3-isopropylmalate dehydratase large subunit alpha/beta/alpha" evidence="11">
    <location>
        <begin position="8"/>
        <end position="407"/>
    </location>
</feature>
<dbReference type="InterPro" id="IPR015928">
    <property type="entry name" value="Aconitase/3IPM_dehydase_swvl"/>
</dbReference>
<dbReference type="GO" id="GO:0051539">
    <property type="term" value="F:4 iron, 4 sulfur cluster binding"/>
    <property type="evidence" value="ECO:0007669"/>
    <property type="project" value="TreeGrafter"/>
</dbReference>
<dbReference type="GO" id="GO:0003994">
    <property type="term" value="F:aconitate hydratase activity"/>
    <property type="evidence" value="ECO:0007669"/>
    <property type="project" value="UniProtKB-EC"/>
</dbReference>
<dbReference type="NCBIfam" id="NF005558">
    <property type="entry name" value="PRK07229.1"/>
    <property type="match status" value="1"/>
</dbReference>
<evidence type="ECO:0000256" key="6">
    <source>
        <dbReference type="ARBA" id="ARBA00023004"/>
    </source>
</evidence>
<comment type="pathway">
    <text evidence="2">Carbohydrate metabolism; tricarboxylic acid cycle; isocitrate from oxaloacetate: step 2/2.</text>
</comment>
<evidence type="ECO:0000256" key="7">
    <source>
        <dbReference type="ARBA" id="ARBA00023014"/>
    </source>
</evidence>
<evidence type="ECO:0000256" key="4">
    <source>
        <dbReference type="ARBA" id="ARBA00019378"/>
    </source>
</evidence>
<keyword evidence="13" id="KW-0456">Lyase</keyword>
<comment type="cofactor">
    <cofactor evidence="1">
        <name>[4Fe-4S] cluster</name>
        <dbReference type="ChEBI" id="CHEBI:49883"/>
    </cofactor>
</comment>
<evidence type="ECO:0000256" key="9">
    <source>
        <dbReference type="ARBA" id="ARBA00031081"/>
    </source>
</evidence>
<dbReference type="InterPro" id="IPR050926">
    <property type="entry name" value="Aconitase/IPM_isomerase"/>
</dbReference>
<dbReference type="InterPro" id="IPR036008">
    <property type="entry name" value="Aconitase_4Fe-4S_dom"/>
</dbReference>
<dbReference type="RefSeq" id="WP_085756544.1">
    <property type="nucleotide sequence ID" value="NZ_CP021023.1"/>
</dbReference>
<dbReference type="SUPFAM" id="SSF53732">
    <property type="entry name" value="Aconitase iron-sulfur domain"/>
    <property type="match status" value="1"/>
</dbReference>
<evidence type="ECO:0000256" key="1">
    <source>
        <dbReference type="ARBA" id="ARBA00001966"/>
    </source>
</evidence>
<dbReference type="GO" id="GO:0046872">
    <property type="term" value="F:metal ion binding"/>
    <property type="evidence" value="ECO:0007669"/>
    <property type="project" value="UniProtKB-KW"/>
</dbReference>
<evidence type="ECO:0000256" key="10">
    <source>
        <dbReference type="ARBA" id="ARBA00031977"/>
    </source>
</evidence>
<dbReference type="NCBIfam" id="TIGR01342">
    <property type="entry name" value="acon_putative"/>
    <property type="match status" value="1"/>
</dbReference>
<dbReference type="SUPFAM" id="SSF52016">
    <property type="entry name" value="LeuD/IlvD-like"/>
    <property type="match status" value="1"/>
</dbReference>
<dbReference type="UniPathway" id="UPA00223">
    <property type="reaction ID" value="UER00718"/>
</dbReference>
<keyword evidence="14" id="KW-1185">Reference proteome</keyword>
<dbReference type="InterPro" id="IPR018136">
    <property type="entry name" value="Aconitase_4Fe-4S_BS"/>
</dbReference>
<keyword evidence="7" id="KW-0411">Iron-sulfur</keyword>
<evidence type="ECO:0000256" key="5">
    <source>
        <dbReference type="ARBA" id="ARBA00022723"/>
    </source>
</evidence>
<dbReference type="PROSITE" id="PS00450">
    <property type="entry name" value="ACONITASE_1"/>
    <property type="match status" value="1"/>
</dbReference>
<protein>
    <recommendedName>
        <fullName evidence="4">Aconitate hydratase A</fullName>
        <ecNumber evidence="3">4.2.1.3</ecNumber>
    </recommendedName>
    <alternativeName>
        <fullName evidence="10">Iron-responsive protein-like</fullName>
    </alternativeName>
    <alternativeName>
        <fullName evidence="9">RNA-binding protein</fullName>
    </alternativeName>
</protein>
<dbReference type="PROSITE" id="PS01244">
    <property type="entry name" value="ACONITASE_2"/>
    <property type="match status" value="1"/>
</dbReference>
<dbReference type="Gene3D" id="3.30.499.10">
    <property type="entry name" value="Aconitase, domain 3"/>
    <property type="match status" value="2"/>
</dbReference>
<sequence>MGDTLTYKILKSHLMEGSLEKGSPAGIRIDQTLTQDATGTTAYLLFESMGAGRVKTEKSVSYIDHNMSQFGPENHNDHLYLQTVAAKSGAYHSRAGNGICHQVHLERFGRPGATLLGSDSHTPTCGGIGMIAIGAGGLDVAVAMGGGAFFLTAPKVIGVKLTGKLPPWTASKDIILKLLSILTTKGNVGCVVEYFGEGVKNLSVPQRATVTNMGAELGVTTSVFPSDEVTEGFLKAQKRGNDYQPLETDSDAEYDRIIEIDLSSLEPMAACPSSPDNIKSVKEIEDTEVQQVIIGSCTNSSYTDLMMAAKVMKGKTIAPFVELGVAPGSRQVLNMLASNGALSDIIAAGARILECGCGPCIGQGFSPANDTATVRTFNRNFAGRTGTKGDNAYLVSPETAVAAALTGKLTDPRKLGVEYPEIEMPEAFTIDDSLIQEPLGKEEAKRCEVQRGPTIVVPEAPKYLPEKLEGNALLKCGDKITTDHIMPAGAYLKFRSNVPEYAKVVFNCFNEEGKPTFADRALKLKNQGKAGIIIAGESYGQGSSREHAALCPMYLGVRAVIAKSIERIHKANLINFAIVPIEFENPADYDGISQEDEIVIPNLLEAVKSEDSVVIENKTKGKTLTGKLNLSPRDRDILLSAGLLNYTKNLNKES</sequence>
<evidence type="ECO:0000256" key="3">
    <source>
        <dbReference type="ARBA" id="ARBA00012926"/>
    </source>
</evidence>
<evidence type="ECO:0000313" key="14">
    <source>
        <dbReference type="Proteomes" id="UP000193334"/>
    </source>
</evidence>
<keyword evidence="5" id="KW-0479">Metal-binding</keyword>
<organism evidence="13 14">
    <name type="scientific">Sedimentisphaera salicampi</name>
    <dbReference type="NCBI Taxonomy" id="1941349"/>
    <lineage>
        <taxon>Bacteria</taxon>
        <taxon>Pseudomonadati</taxon>
        <taxon>Planctomycetota</taxon>
        <taxon>Phycisphaerae</taxon>
        <taxon>Sedimentisphaerales</taxon>
        <taxon>Sedimentisphaeraceae</taxon>
        <taxon>Sedimentisphaera</taxon>
    </lineage>
</organism>
<dbReference type="Proteomes" id="UP000193334">
    <property type="component" value="Chromosome"/>
</dbReference>